<protein>
    <submittedName>
        <fullName evidence="2">PKD domain protein</fullName>
    </submittedName>
</protein>
<dbReference type="PROSITE" id="PS50093">
    <property type="entry name" value="PKD"/>
    <property type="match status" value="1"/>
</dbReference>
<reference evidence="2" key="1">
    <citation type="journal article" date="2006" name="Appl. Environ. Microbiol.">
        <title>Comparative genomics of DNA fragments from six Antarctic marine planktonic bacteria.</title>
        <authorList>
            <person name="Grzymski J.J."/>
            <person name="Carter B.J."/>
            <person name="DeLong E.F."/>
            <person name="Feldman R.A."/>
            <person name="Ghadiri A."/>
            <person name="Murray A.E."/>
        </authorList>
    </citation>
    <scope>NUCLEOTIDE SEQUENCE</scope>
</reference>
<dbReference type="Gene3D" id="2.60.40.2030">
    <property type="match status" value="1"/>
</dbReference>
<organism evidence="2">
    <name type="scientific">uncultured marine bacterium Ant39E11</name>
    <dbReference type="NCBI Taxonomy" id="360427"/>
    <lineage>
        <taxon>Bacteria</taxon>
        <taxon>environmental samples</taxon>
    </lineage>
</organism>
<dbReference type="InterPro" id="IPR038081">
    <property type="entry name" value="CalX-like_sf"/>
</dbReference>
<dbReference type="EMBL" id="DQ295241">
    <property type="protein sequence ID" value="ABC25415.1"/>
    <property type="molecule type" value="Genomic_DNA"/>
</dbReference>
<dbReference type="InterPro" id="IPR000601">
    <property type="entry name" value="PKD_dom"/>
</dbReference>
<feature type="domain" description="PKD" evidence="1">
    <location>
        <begin position="599"/>
        <end position="641"/>
    </location>
</feature>
<sequence length="745" mass="80091">MDRLVHYLFVVMLLLPFSGQGQNMTVDQSGQRKSPMWLVQNVLIGSNLAAFSPINAIGLPKTQAPSVQLGTFNINNSAFGLDSGIVMVTTNAYDVVPGQSGSYSNSTLPASANLATVLNAIGSSSSAQHDRVGIEFSFVSPGDSVKFDYIFASKEYTSYTCSSFNDVFGFFLIGQGINGAAMWNSNGTPNIDTVNLAVIPGTSTPVAVNTINQGYPSGSYPASNCLTANANYVANSTYYNSNSGGTSIVNMEGYTDRFTAKAAVNCGVLYTIKMMICDVSDGALNSSVFIGAKSFELPVISLNSSYNSGNSFADSVVVEGCNPSYLVVNRAGAIYDTMDIAFNYYGNAIAAVDYQTLPSSITLLPGVTSDSIPIYAIDDGVAEGLDTIRIVMQPVTTACADYPPQIVEYLIRDHVLPTSTAGLLSGNDTISCPGDVVQLLGSYSNGEGGTQAWWVTDTLSGPTITVMPTSTTTYRYYVKDECMQYPLYDSITIVVLPYDSIVTQSDTAWICPGASTTLLAQARRGNAPMVYRWLGTQTQDSVLVVSPSTSTWFHYEVTDACGFIAVDSMWVGVAPTPIASFSYLPFPGNPLKVGFSNHSSDTSSVSWDFGDGNQSALVNPENSYPRPGAYVVTLSIADSMGCSDALTLTLDLKMDHYVYVANAFTPNGDVVNDRIGVQATGIVGIRWTIYNRWGLEVYQSDDLNATWDGTYAGEALPEGVYSYRLWIALPYDRYEERQGSIRLFR</sequence>
<dbReference type="NCBIfam" id="NF038133">
    <property type="entry name" value="choice_anch_L"/>
    <property type="match status" value="1"/>
</dbReference>
<accession>Q2PY12</accession>
<dbReference type="SUPFAM" id="SSF49299">
    <property type="entry name" value="PKD domain"/>
    <property type="match status" value="1"/>
</dbReference>
<dbReference type="Pfam" id="PF13585">
    <property type="entry name" value="CHU_C"/>
    <property type="match status" value="1"/>
</dbReference>
<name>Q2PY12_9BACT</name>
<dbReference type="SMART" id="SM00089">
    <property type="entry name" value="PKD"/>
    <property type="match status" value="1"/>
</dbReference>
<dbReference type="Pfam" id="PF18911">
    <property type="entry name" value="PKD_4"/>
    <property type="match status" value="1"/>
</dbReference>
<dbReference type="InterPro" id="IPR049804">
    <property type="entry name" value="Choice_anch_L"/>
</dbReference>
<dbReference type="InterPro" id="IPR013783">
    <property type="entry name" value="Ig-like_fold"/>
</dbReference>
<evidence type="ECO:0000259" key="1">
    <source>
        <dbReference type="PROSITE" id="PS50093"/>
    </source>
</evidence>
<dbReference type="InterPro" id="IPR035986">
    <property type="entry name" value="PKD_dom_sf"/>
</dbReference>
<dbReference type="CDD" id="cd00146">
    <property type="entry name" value="PKD"/>
    <property type="match status" value="1"/>
</dbReference>
<evidence type="ECO:0000313" key="2">
    <source>
        <dbReference type="EMBL" id="ABC25415.1"/>
    </source>
</evidence>
<dbReference type="Gene3D" id="2.60.40.10">
    <property type="entry name" value="Immunoglobulins"/>
    <property type="match status" value="1"/>
</dbReference>
<dbReference type="NCBIfam" id="TIGR04131">
    <property type="entry name" value="Bac_Flav_CTERM"/>
    <property type="match status" value="1"/>
</dbReference>
<dbReference type="InterPro" id="IPR026341">
    <property type="entry name" value="T9SS_type_B"/>
</dbReference>
<dbReference type="SUPFAM" id="SSF141072">
    <property type="entry name" value="CalX-like"/>
    <property type="match status" value="1"/>
</dbReference>
<proteinExistence type="predicted"/>
<dbReference type="InterPro" id="IPR022409">
    <property type="entry name" value="PKD/Chitinase_dom"/>
</dbReference>
<dbReference type="AlphaFoldDB" id="Q2PY12"/>